<proteinExistence type="predicted"/>
<dbReference type="Proteomes" id="UP000798662">
    <property type="component" value="Chromosome 1"/>
</dbReference>
<accession>A0ACC3BQU8</accession>
<organism evidence="1 2">
    <name type="scientific">Pyropia yezoensis</name>
    <name type="common">Susabi-nori</name>
    <name type="synonym">Porphyra yezoensis</name>
    <dbReference type="NCBI Taxonomy" id="2788"/>
    <lineage>
        <taxon>Eukaryota</taxon>
        <taxon>Rhodophyta</taxon>
        <taxon>Bangiophyceae</taxon>
        <taxon>Bangiales</taxon>
        <taxon>Bangiaceae</taxon>
        <taxon>Pyropia</taxon>
    </lineage>
</organism>
<gene>
    <name evidence="1" type="ORF">I4F81_002856</name>
</gene>
<reference evidence="1" key="1">
    <citation type="submission" date="2019-11" db="EMBL/GenBank/DDBJ databases">
        <title>Nori genome reveals adaptations in red seaweeds to the harsh intertidal environment.</title>
        <authorList>
            <person name="Wang D."/>
            <person name="Mao Y."/>
        </authorList>
    </citation>
    <scope>NUCLEOTIDE SEQUENCE</scope>
    <source>
        <tissue evidence="1">Gametophyte</tissue>
    </source>
</reference>
<protein>
    <submittedName>
        <fullName evidence="1">Uncharacterized protein</fullName>
    </submittedName>
</protein>
<evidence type="ECO:0000313" key="1">
    <source>
        <dbReference type="EMBL" id="KAK1860267.1"/>
    </source>
</evidence>
<comment type="caution">
    <text evidence="1">The sequence shown here is derived from an EMBL/GenBank/DDBJ whole genome shotgun (WGS) entry which is preliminary data.</text>
</comment>
<name>A0ACC3BQU8_PYRYE</name>
<dbReference type="EMBL" id="CM020618">
    <property type="protein sequence ID" value="KAK1860267.1"/>
    <property type="molecule type" value="Genomic_DNA"/>
</dbReference>
<evidence type="ECO:0000313" key="2">
    <source>
        <dbReference type="Proteomes" id="UP000798662"/>
    </source>
</evidence>
<sequence>MGRRTPSRYAAVAAPACRRSADARSPVQMGIFGLGAPEIAVIVGVGLLLFGPKKLADYGKKAGSLAGDVKKATAEFRDAMDESLTDADAEIEARKATKPMVVEAKDVTPVPEAKDVKVVSDAKVVEAKKEKREA</sequence>
<keyword evidence="2" id="KW-1185">Reference proteome</keyword>